<accession>A0ABS9X144</accession>
<dbReference type="EMBL" id="JAKKSL010000002">
    <property type="protein sequence ID" value="MCI2283785.1"/>
    <property type="molecule type" value="Genomic_DNA"/>
</dbReference>
<keyword evidence="1" id="KW-0812">Transmembrane</keyword>
<reference evidence="2" key="1">
    <citation type="submission" date="2022-01" db="EMBL/GenBank/DDBJ databases">
        <title>Colwellia maritima, isolated from seawater.</title>
        <authorList>
            <person name="Kristyanto S."/>
            <person name="Jung J."/>
            <person name="Jeon C.O."/>
        </authorList>
    </citation>
    <scope>NUCLEOTIDE SEQUENCE</scope>
    <source>
        <strain evidence="2">MSW7</strain>
    </source>
</reference>
<keyword evidence="1" id="KW-0472">Membrane</keyword>
<organism evidence="2 3">
    <name type="scientific">Colwellia maritima</name>
    <dbReference type="NCBI Taxonomy" id="2912588"/>
    <lineage>
        <taxon>Bacteria</taxon>
        <taxon>Pseudomonadati</taxon>
        <taxon>Pseudomonadota</taxon>
        <taxon>Gammaproteobacteria</taxon>
        <taxon>Alteromonadales</taxon>
        <taxon>Colwelliaceae</taxon>
        <taxon>Colwellia</taxon>
    </lineage>
</organism>
<sequence>MDATDHNITNQPAIKKLLSRMPQEVASSFSDEQLTHLLTAVGSRRRGKHKIDLRGTFKLPFYQWRFYYVFLAGKNYRELSRQERRMSIILTAIVSSLFLIFCTGLGLLILYLVKSALGIDLFPNFSLGIWGRFKETFL</sequence>
<dbReference type="Proteomes" id="UP001139646">
    <property type="component" value="Unassembled WGS sequence"/>
</dbReference>
<proteinExistence type="predicted"/>
<keyword evidence="3" id="KW-1185">Reference proteome</keyword>
<evidence type="ECO:0000256" key="1">
    <source>
        <dbReference type="SAM" id="Phobius"/>
    </source>
</evidence>
<keyword evidence="1" id="KW-1133">Transmembrane helix</keyword>
<gene>
    <name evidence="2" type="ORF">L3081_10720</name>
</gene>
<name>A0ABS9X144_9GAMM</name>
<evidence type="ECO:0000313" key="2">
    <source>
        <dbReference type="EMBL" id="MCI2283785.1"/>
    </source>
</evidence>
<protein>
    <submittedName>
        <fullName evidence="2">3-phosphoshikimate 1-carboxyvinyltransferase</fullName>
    </submittedName>
</protein>
<comment type="caution">
    <text evidence="2">The sequence shown here is derived from an EMBL/GenBank/DDBJ whole genome shotgun (WGS) entry which is preliminary data.</text>
</comment>
<feature type="transmembrane region" description="Helical" evidence="1">
    <location>
        <begin position="87"/>
        <end position="113"/>
    </location>
</feature>
<evidence type="ECO:0000313" key="3">
    <source>
        <dbReference type="Proteomes" id="UP001139646"/>
    </source>
</evidence>
<dbReference type="RefSeq" id="WP_242286016.1">
    <property type="nucleotide sequence ID" value="NZ_JAKKSL010000002.1"/>
</dbReference>